<reference evidence="3 4" key="1">
    <citation type="submission" date="2014-09" db="EMBL/GenBank/DDBJ databases">
        <authorList>
            <person name="Ellenberger Sabrina"/>
        </authorList>
    </citation>
    <scope>NUCLEOTIDE SEQUENCE [LARGE SCALE GENOMIC DNA]</scope>
    <source>
        <strain evidence="3 4">CBS 412.66</strain>
    </source>
</reference>
<dbReference type="GO" id="GO:0046872">
    <property type="term" value="F:metal ion binding"/>
    <property type="evidence" value="ECO:0007669"/>
    <property type="project" value="UniProtKB-KW"/>
</dbReference>
<gene>
    <name evidence="3" type="primary">PARPA_02183.1 scaffold 3493</name>
</gene>
<evidence type="ECO:0000256" key="1">
    <source>
        <dbReference type="RuleBase" id="RU003682"/>
    </source>
</evidence>
<proteinExistence type="inferred from homology"/>
<dbReference type="EMBL" id="LN720399">
    <property type="protein sequence ID" value="CEP08794.1"/>
    <property type="molecule type" value="Genomic_DNA"/>
</dbReference>
<comment type="similarity">
    <text evidence="1">Belongs to the iron/ascorbate-dependent oxidoreductase family.</text>
</comment>
<dbReference type="PRINTS" id="PR00682">
    <property type="entry name" value="IPNSYNTHASE"/>
</dbReference>
<dbReference type="STRING" id="35722.A0A0B7N0X5"/>
<evidence type="ECO:0000313" key="3">
    <source>
        <dbReference type="EMBL" id="CEP08794.1"/>
    </source>
</evidence>
<dbReference type="GO" id="GO:0016491">
    <property type="term" value="F:oxidoreductase activity"/>
    <property type="evidence" value="ECO:0007669"/>
    <property type="project" value="UniProtKB-KW"/>
</dbReference>
<organism evidence="3 4">
    <name type="scientific">Parasitella parasitica</name>
    <dbReference type="NCBI Taxonomy" id="35722"/>
    <lineage>
        <taxon>Eukaryota</taxon>
        <taxon>Fungi</taxon>
        <taxon>Fungi incertae sedis</taxon>
        <taxon>Mucoromycota</taxon>
        <taxon>Mucoromycotina</taxon>
        <taxon>Mucoromycetes</taxon>
        <taxon>Mucorales</taxon>
        <taxon>Mucorineae</taxon>
        <taxon>Mucoraceae</taxon>
        <taxon>Parasitella</taxon>
    </lineage>
</organism>
<evidence type="ECO:0000259" key="2">
    <source>
        <dbReference type="PROSITE" id="PS51471"/>
    </source>
</evidence>
<sequence length="379" mass="43887">MSKFIRYEIEKTFCLSTLFLFRFEIMTVDVIPVLDFSKYQLDDPDSVSSKEFLDNLYQAMSEVGFFYIKNHGVSIELQQTALDTVKSFFKLPIEEKLKVELKNSPHFRGYSRLNAETTDYKQDNREQLDLGREYPALPIEGYKVYAHLRGPNQWPHQIPDFQKNVMELMEAMTKVGLTIIKAMAQVLQFDQDEFMSLFGEDYGVRCKLLRYPALNNPVDKPLAHGLGVGPHKDTGFLALLLQDDVGGLQVQMQDGRWVDADPIPNTFIVNIGEIFERLTKQTFVATTHRVINRPSANFIDRYSIPLFLAPALETTIPQVDVPTASRRNIISDVKQDQLLQDEIYGVNELLGYLRSHKTTADKWYYFDEQEKQWHRRPIV</sequence>
<keyword evidence="1" id="KW-0408">Iron</keyword>
<dbReference type="PANTHER" id="PTHR47990">
    <property type="entry name" value="2-OXOGLUTARATE (2OG) AND FE(II)-DEPENDENT OXYGENASE SUPERFAMILY PROTEIN-RELATED"/>
    <property type="match status" value="1"/>
</dbReference>
<dbReference type="SUPFAM" id="SSF51197">
    <property type="entry name" value="Clavaminate synthase-like"/>
    <property type="match status" value="1"/>
</dbReference>
<evidence type="ECO:0000313" key="4">
    <source>
        <dbReference type="Proteomes" id="UP000054107"/>
    </source>
</evidence>
<feature type="domain" description="Fe2OG dioxygenase" evidence="2">
    <location>
        <begin position="193"/>
        <end position="310"/>
    </location>
</feature>
<dbReference type="InterPro" id="IPR044861">
    <property type="entry name" value="IPNS-like_FE2OG_OXY"/>
</dbReference>
<keyword evidence="1" id="KW-0560">Oxidoreductase</keyword>
<keyword evidence="1" id="KW-0479">Metal-binding</keyword>
<dbReference type="Pfam" id="PF14226">
    <property type="entry name" value="DIOX_N"/>
    <property type="match status" value="1"/>
</dbReference>
<dbReference type="Gene3D" id="2.60.120.330">
    <property type="entry name" value="B-lactam Antibiotic, Isopenicillin N Synthase, Chain"/>
    <property type="match status" value="1"/>
</dbReference>
<dbReference type="Proteomes" id="UP000054107">
    <property type="component" value="Unassembled WGS sequence"/>
</dbReference>
<protein>
    <recommendedName>
        <fullName evidence="2">Fe2OG dioxygenase domain-containing protein</fullName>
    </recommendedName>
</protein>
<dbReference type="AlphaFoldDB" id="A0A0B7N0X5"/>
<keyword evidence="4" id="KW-1185">Reference proteome</keyword>
<dbReference type="Pfam" id="PF03171">
    <property type="entry name" value="2OG-FeII_Oxy"/>
    <property type="match status" value="1"/>
</dbReference>
<accession>A0A0B7N0X5</accession>
<dbReference type="InterPro" id="IPR050231">
    <property type="entry name" value="Iron_ascorbate_oxido_reductase"/>
</dbReference>
<dbReference type="InterPro" id="IPR027443">
    <property type="entry name" value="IPNS-like_sf"/>
</dbReference>
<dbReference type="InterPro" id="IPR005123">
    <property type="entry name" value="Oxoglu/Fe-dep_dioxygenase_dom"/>
</dbReference>
<dbReference type="OrthoDB" id="288590at2759"/>
<dbReference type="InterPro" id="IPR026992">
    <property type="entry name" value="DIOX_N"/>
</dbReference>
<dbReference type="PROSITE" id="PS51471">
    <property type="entry name" value="FE2OG_OXY"/>
    <property type="match status" value="1"/>
</dbReference>
<name>A0A0B7N0X5_9FUNG</name>